<reference evidence="1 2" key="1">
    <citation type="submission" date="2018-05" db="EMBL/GenBank/DDBJ databases">
        <title>A metagenomic window into the 2 km-deep terrestrial subsurface aquifer revealed taxonomically and functionally diverse microbial community comprising novel uncultured bacterial lineages.</title>
        <authorList>
            <person name="Kadnikov V.V."/>
            <person name="Mardanov A.V."/>
            <person name="Beletsky A.V."/>
            <person name="Banks D."/>
            <person name="Pimenov N.V."/>
            <person name="Frank Y.A."/>
            <person name="Karnachuk O.V."/>
            <person name="Ravin N.V."/>
        </authorList>
    </citation>
    <scope>NUCLEOTIDE SEQUENCE [LARGE SCALE GENOMIC DNA]</scope>
    <source>
        <strain evidence="1">BY</strain>
    </source>
</reference>
<gene>
    <name evidence="1" type="ORF">BRCON_1311</name>
</gene>
<dbReference type="KEGG" id="schv:BRCON_1311"/>
<evidence type="ECO:0000313" key="1">
    <source>
        <dbReference type="EMBL" id="AXA36088.1"/>
    </source>
</evidence>
<proteinExistence type="predicted"/>
<accession>A0A2Z4Y5D2</accession>
<protein>
    <submittedName>
        <fullName evidence="1">Uncharacterized protein</fullName>
    </submittedName>
</protein>
<dbReference type="AlphaFoldDB" id="A0A2Z4Y5D2"/>
<dbReference type="Proteomes" id="UP000262583">
    <property type="component" value="Chromosome"/>
</dbReference>
<evidence type="ECO:0000313" key="2">
    <source>
        <dbReference type="Proteomes" id="UP000262583"/>
    </source>
</evidence>
<name>A0A2Z4Y5D2_SUMC1</name>
<sequence length="72" mass="7908">MRMRVDEAGKQEININNGSVSRCDRTHGAGKNIFNKAISNGYHNILGKAMSINPCCFCSKKPLGHEISLSPF</sequence>
<dbReference type="EMBL" id="CP030759">
    <property type="protein sequence ID" value="AXA36088.1"/>
    <property type="molecule type" value="Genomic_DNA"/>
</dbReference>
<organism evidence="1 2">
    <name type="scientific">Sumerlaea chitinivorans</name>
    <dbReference type="NCBI Taxonomy" id="2250252"/>
    <lineage>
        <taxon>Bacteria</taxon>
        <taxon>Candidatus Sumerlaeota</taxon>
        <taxon>Candidatus Sumerlaeia</taxon>
        <taxon>Candidatus Sumerlaeales</taxon>
        <taxon>Candidatus Sumerlaeaceae</taxon>
        <taxon>Candidatus Sumerlaea</taxon>
    </lineage>
</organism>